<gene>
    <name evidence="1" type="ORF">Tco_0773282</name>
</gene>
<keyword evidence="2" id="KW-1185">Reference proteome</keyword>
<reference evidence="1" key="1">
    <citation type="journal article" date="2022" name="Int. J. Mol. Sci.">
        <title>Draft Genome of Tanacetum Coccineum: Genomic Comparison of Closely Related Tanacetum-Family Plants.</title>
        <authorList>
            <person name="Yamashiro T."/>
            <person name="Shiraishi A."/>
            <person name="Nakayama K."/>
            <person name="Satake H."/>
        </authorList>
    </citation>
    <scope>NUCLEOTIDE SEQUENCE</scope>
</reference>
<protein>
    <recommendedName>
        <fullName evidence="3">Reverse transcriptase domain-containing protein</fullName>
    </recommendedName>
</protein>
<evidence type="ECO:0000313" key="2">
    <source>
        <dbReference type="Proteomes" id="UP001151760"/>
    </source>
</evidence>
<sequence>MKAPITSPSISADDVSDETLFVEVKVEELVGFSEEQLVPIGKIELEVMFGSEGLCRRTVMKFTVVRASSPYNIILGRTGMKELWEISSTTHAMMKFLTPRGIATLVARTVAVFKCRCLEEKQVMPEEKSDKKVLEDKKKLLEEDILVNPAFPEQKITIST</sequence>
<proteinExistence type="predicted"/>
<name>A0ABQ4ZMX1_9ASTR</name>
<reference evidence="1" key="2">
    <citation type="submission" date="2022-01" db="EMBL/GenBank/DDBJ databases">
        <authorList>
            <person name="Yamashiro T."/>
            <person name="Shiraishi A."/>
            <person name="Satake H."/>
            <person name="Nakayama K."/>
        </authorList>
    </citation>
    <scope>NUCLEOTIDE SEQUENCE</scope>
</reference>
<dbReference type="Proteomes" id="UP001151760">
    <property type="component" value="Unassembled WGS sequence"/>
</dbReference>
<evidence type="ECO:0008006" key="3">
    <source>
        <dbReference type="Google" id="ProtNLM"/>
    </source>
</evidence>
<dbReference type="EMBL" id="BQNB010011443">
    <property type="protein sequence ID" value="GJS90646.1"/>
    <property type="molecule type" value="Genomic_DNA"/>
</dbReference>
<organism evidence="1 2">
    <name type="scientific">Tanacetum coccineum</name>
    <dbReference type="NCBI Taxonomy" id="301880"/>
    <lineage>
        <taxon>Eukaryota</taxon>
        <taxon>Viridiplantae</taxon>
        <taxon>Streptophyta</taxon>
        <taxon>Embryophyta</taxon>
        <taxon>Tracheophyta</taxon>
        <taxon>Spermatophyta</taxon>
        <taxon>Magnoliopsida</taxon>
        <taxon>eudicotyledons</taxon>
        <taxon>Gunneridae</taxon>
        <taxon>Pentapetalae</taxon>
        <taxon>asterids</taxon>
        <taxon>campanulids</taxon>
        <taxon>Asterales</taxon>
        <taxon>Asteraceae</taxon>
        <taxon>Asteroideae</taxon>
        <taxon>Anthemideae</taxon>
        <taxon>Anthemidinae</taxon>
        <taxon>Tanacetum</taxon>
    </lineage>
</organism>
<comment type="caution">
    <text evidence="1">The sequence shown here is derived from an EMBL/GenBank/DDBJ whole genome shotgun (WGS) entry which is preliminary data.</text>
</comment>
<accession>A0ABQ4ZMX1</accession>
<evidence type="ECO:0000313" key="1">
    <source>
        <dbReference type="EMBL" id="GJS90646.1"/>
    </source>
</evidence>